<dbReference type="Proteomes" id="UP001519292">
    <property type="component" value="Unassembled WGS sequence"/>
</dbReference>
<dbReference type="EC" id="3.1.26.4" evidence="3"/>
<dbReference type="Pfam" id="PF01693">
    <property type="entry name" value="Cauli_VI"/>
    <property type="match status" value="1"/>
</dbReference>
<dbReference type="InterPro" id="IPR002156">
    <property type="entry name" value="RNaseH_domain"/>
</dbReference>
<dbReference type="InterPro" id="IPR009027">
    <property type="entry name" value="Ribosomal_bL9/RNase_H1_N"/>
</dbReference>
<evidence type="ECO:0000256" key="6">
    <source>
        <dbReference type="ARBA" id="ARBA00022759"/>
    </source>
</evidence>
<dbReference type="GO" id="GO:0004523">
    <property type="term" value="F:RNA-DNA hybrid ribonuclease activity"/>
    <property type="evidence" value="ECO:0007669"/>
    <property type="project" value="UniProtKB-EC"/>
</dbReference>
<organism evidence="9 10">
    <name type="scientific">Lactobacillus colini</name>
    <dbReference type="NCBI Taxonomy" id="1819254"/>
    <lineage>
        <taxon>Bacteria</taxon>
        <taxon>Bacillati</taxon>
        <taxon>Bacillota</taxon>
        <taxon>Bacilli</taxon>
        <taxon>Lactobacillales</taxon>
        <taxon>Lactobacillaceae</taxon>
        <taxon>Lactobacillus</taxon>
    </lineage>
</organism>
<evidence type="ECO:0000313" key="10">
    <source>
        <dbReference type="Proteomes" id="UP001519292"/>
    </source>
</evidence>
<dbReference type="Gene3D" id="3.30.420.10">
    <property type="entry name" value="Ribonuclease H-like superfamily/Ribonuclease H"/>
    <property type="match status" value="1"/>
</dbReference>
<keyword evidence="6" id="KW-0255">Endonuclease</keyword>
<dbReference type="SUPFAM" id="SSF55658">
    <property type="entry name" value="L9 N-domain-like"/>
    <property type="match status" value="1"/>
</dbReference>
<evidence type="ECO:0000259" key="8">
    <source>
        <dbReference type="PROSITE" id="PS50879"/>
    </source>
</evidence>
<keyword evidence="10" id="KW-1185">Reference proteome</keyword>
<dbReference type="InterPro" id="IPR036397">
    <property type="entry name" value="RNaseH_sf"/>
</dbReference>
<reference evidence="9 10" key="1">
    <citation type="submission" date="2021-03" db="EMBL/GenBank/DDBJ databases">
        <title>Genomic Encyclopedia of Type Strains, Phase IV (KMG-IV): sequencing the most valuable type-strain genomes for metagenomic binning, comparative biology and taxonomic classification.</title>
        <authorList>
            <person name="Goeker M."/>
        </authorList>
    </citation>
    <scope>NUCLEOTIDE SEQUENCE [LARGE SCALE GENOMIC DNA]</scope>
    <source>
        <strain evidence="9 10">DSM 101872</strain>
    </source>
</reference>
<accession>A0ABS4MCQ7</accession>
<keyword evidence="4" id="KW-0540">Nuclease</keyword>
<comment type="caution">
    <text evidence="9">The sequence shown here is derived from an EMBL/GenBank/DDBJ whole genome shotgun (WGS) entry which is preliminary data.</text>
</comment>
<gene>
    <name evidence="9" type="ORF">J2Z60_000636</name>
</gene>
<keyword evidence="7 9" id="KW-0378">Hydrolase</keyword>
<evidence type="ECO:0000313" key="9">
    <source>
        <dbReference type="EMBL" id="MBP2057472.1"/>
    </source>
</evidence>
<dbReference type="PROSITE" id="PS50879">
    <property type="entry name" value="RNASE_H_1"/>
    <property type="match status" value="1"/>
</dbReference>
<evidence type="ECO:0000256" key="5">
    <source>
        <dbReference type="ARBA" id="ARBA00022723"/>
    </source>
</evidence>
<protein>
    <recommendedName>
        <fullName evidence="3">ribonuclease H</fullName>
        <ecNumber evidence="3">3.1.26.4</ecNumber>
    </recommendedName>
</protein>
<comment type="similarity">
    <text evidence="2">Belongs to the RNase H family.</text>
</comment>
<dbReference type="InterPro" id="IPR037056">
    <property type="entry name" value="RNase_H1_N_sf"/>
</dbReference>
<dbReference type="SUPFAM" id="SSF53098">
    <property type="entry name" value="Ribonuclease H-like"/>
    <property type="match status" value="1"/>
</dbReference>
<dbReference type="EMBL" id="JAGGLU010000002">
    <property type="protein sequence ID" value="MBP2057472.1"/>
    <property type="molecule type" value="Genomic_DNA"/>
</dbReference>
<evidence type="ECO:0000256" key="4">
    <source>
        <dbReference type="ARBA" id="ARBA00022722"/>
    </source>
</evidence>
<dbReference type="InterPro" id="IPR050092">
    <property type="entry name" value="RNase_H"/>
</dbReference>
<dbReference type="InterPro" id="IPR011320">
    <property type="entry name" value="RNase_H1_N"/>
</dbReference>
<evidence type="ECO:0000256" key="2">
    <source>
        <dbReference type="ARBA" id="ARBA00005300"/>
    </source>
</evidence>
<name>A0ABS4MCQ7_9LACO</name>
<dbReference type="RefSeq" id="WP_209686211.1">
    <property type="nucleotide sequence ID" value="NZ_JAGGLU010000002.1"/>
</dbReference>
<evidence type="ECO:0000256" key="1">
    <source>
        <dbReference type="ARBA" id="ARBA00000077"/>
    </source>
</evidence>
<dbReference type="Pfam" id="PF00075">
    <property type="entry name" value="RNase_H"/>
    <property type="match status" value="1"/>
</dbReference>
<feature type="domain" description="RNase H type-1" evidence="8">
    <location>
        <begin position="69"/>
        <end position="231"/>
    </location>
</feature>
<proteinExistence type="inferred from homology"/>
<comment type="catalytic activity">
    <reaction evidence="1">
        <text>Endonucleolytic cleavage to 5'-phosphomonoester.</text>
        <dbReference type="EC" id="3.1.26.4"/>
    </reaction>
</comment>
<dbReference type="InterPro" id="IPR012337">
    <property type="entry name" value="RNaseH-like_sf"/>
</dbReference>
<keyword evidence="5" id="KW-0479">Metal-binding</keyword>
<dbReference type="PANTHER" id="PTHR10642">
    <property type="entry name" value="RIBONUCLEASE H1"/>
    <property type="match status" value="1"/>
</dbReference>
<dbReference type="PANTHER" id="PTHR10642:SF26">
    <property type="entry name" value="RIBONUCLEASE H1"/>
    <property type="match status" value="1"/>
</dbReference>
<evidence type="ECO:0000256" key="7">
    <source>
        <dbReference type="ARBA" id="ARBA00022801"/>
    </source>
</evidence>
<sequence>MPFYAVRKGRKPGIYTSWPEAQKQVSGFSGPQFKKFMSKRDAENYINDNKLLEKLGNDYSDIEIAQLAKKFPITVFTDGGAIGNNNADTSHPAAWSYSIQETATGKFISNPDAPAGQQLGASNNVMEITALIEALKELINTGFNNKPILFGIDSSYTINGVINLASYKARGWKNSTGKVKNLSQWQQVDELLQQIPEYRFVKIHSHDGDMSKNFFTRGNDLVDRSLGRLTGHIG</sequence>
<evidence type="ECO:0000256" key="3">
    <source>
        <dbReference type="ARBA" id="ARBA00012180"/>
    </source>
</evidence>
<dbReference type="Gene3D" id="3.40.970.10">
    <property type="entry name" value="Ribonuclease H1, N-terminal domain"/>
    <property type="match status" value="1"/>
</dbReference>